<evidence type="ECO:0000259" key="3">
    <source>
        <dbReference type="Pfam" id="PF00857"/>
    </source>
</evidence>
<evidence type="ECO:0000256" key="2">
    <source>
        <dbReference type="ARBA" id="ARBA00022801"/>
    </source>
</evidence>
<dbReference type="RefSeq" id="WP_154118372.1">
    <property type="nucleotide sequence ID" value="NZ_WJXB01000003.1"/>
</dbReference>
<evidence type="ECO:0000256" key="1">
    <source>
        <dbReference type="ARBA" id="ARBA00006336"/>
    </source>
</evidence>
<evidence type="ECO:0000313" key="5">
    <source>
        <dbReference type="Proteomes" id="UP000463051"/>
    </source>
</evidence>
<dbReference type="Pfam" id="PF00857">
    <property type="entry name" value="Isochorismatase"/>
    <property type="match status" value="1"/>
</dbReference>
<feature type="domain" description="Isochorismatase-like" evidence="3">
    <location>
        <begin position="13"/>
        <end position="173"/>
    </location>
</feature>
<gene>
    <name evidence="4" type="ORF">GJB61_10045</name>
</gene>
<evidence type="ECO:0000313" key="4">
    <source>
        <dbReference type="EMBL" id="MRN53331.1"/>
    </source>
</evidence>
<dbReference type="AlphaFoldDB" id="A0A7X2L2F8"/>
<keyword evidence="5" id="KW-1185">Reference proteome</keyword>
<organism evidence="4 5">
    <name type="scientific">Paenibacillus monticola</name>
    <dbReference type="NCBI Taxonomy" id="2666075"/>
    <lineage>
        <taxon>Bacteria</taxon>
        <taxon>Bacillati</taxon>
        <taxon>Bacillota</taxon>
        <taxon>Bacilli</taxon>
        <taxon>Bacillales</taxon>
        <taxon>Paenibacillaceae</taxon>
        <taxon>Paenibacillus</taxon>
    </lineage>
</organism>
<dbReference type="SUPFAM" id="SSF52499">
    <property type="entry name" value="Isochorismatase-like hydrolases"/>
    <property type="match status" value="1"/>
</dbReference>
<protein>
    <submittedName>
        <fullName evidence="4">Isochorismatase family protein</fullName>
    </submittedName>
</protein>
<proteinExistence type="inferred from homology"/>
<name>A0A7X2L2F8_9BACL</name>
<comment type="caution">
    <text evidence="4">The sequence shown here is derived from an EMBL/GenBank/DDBJ whole genome shotgun (WGS) entry which is preliminary data.</text>
</comment>
<comment type="similarity">
    <text evidence="1">Belongs to the isochorismatase family.</text>
</comment>
<dbReference type="Proteomes" id="UP000463051">
    <property type="component" value="Unassembled WGS sequence"/>
</dbReference>
<dbReference type="PANTHER" id="PTHR43540">
    <property type="entry name" value="PEROXYUREIDOACRYLATE/UREIDOACRYLATE AMIDOHYDROLASE-RELATED"/>
    <property type="match status" value="1"/>
</dbReference>
<dbReference type="GO" id="GO:0016787">
    <property type="term" value="F:hydrolase activity"/>
    <property type="evidence" value="ECO:0007669"/>
    <property type="project" value="UniProtKB-KW"/>
</dbReference>
<dbReference type="InterPro" id="IPR036380">
    <property type="entry name" value="Isochorismatase-like_sf"/>
</dbReference>
<dbReference type="CDD" id="cd00431">
    <property type="entry name" value="cysteine_hydrolases"/>
    <property type="match status" value="1"/>
</dbReference>
<dbReference type="Gene3D" id="3.40.50.850">
    <property type="entry name" value="Isochorismatase-like"/>
    <property type="match status" value="1"/>
</dbReference>
<keyword evidence="2" id="KW-0378">Hydrolase</keyword>
<sequence>MDKETRKIVGNPALLMIDPQKGIYRSPAKDVEASVDALERVLLAARKAEMPVIFFQEIHRKEMVDYGRELDGTENIHCLEGSEYIDIIDRLQPIDGEHTNIKRRYSCFFGTDLDILLRGLNIQTLIIGGYYTDVCVHYTAVDAHQHDYYIRVVHDGCRGSSDEAHEASLNAITYLQHASKTNSDEMVPLIEAWGSAKKTSL</sequence>
<dbReference type="EMBL" id="WJXB01000003">
    <property type="protein sequence ID" value="MRN53331.1"/>
    <property type="molecule type" value="Genomic_DNA"/>
</dbReference>
<reference evidence="4 5" key="1">
    <citation type="submission" date="2019-11" db="EMBL/GenBank/DDBJ databases">
        <title>Paenibacillus monticola sp. nov., a novel PGPR strain isolated from mountain sample in China.</title>
        <authorList>
            <person name="Zhao Q."/>
            <person name="Li H.-P."/>
            <person name="Zhang J.-L."/>
        </authorList>
    </citation>
    <scope>NUCLEOTIDE SEQUENCE [LARGE SCALE GENOMIC DNA]</scope>
    <source>
        <strain evidence="4 5">LC-T2</strain>
    </source>
</reference>
<dbReference type="InterPro" id="IPR000868">
    <property type="entry name" value="Isochorismatase-like_dom"/>
</dbReference>
<accession>A0A7X2L2F8</accession>
<dbReference type="InterPro" id="IPR050272">
    <property type="entry name" value="Isochorismatase-like_hydrls"/>
</dbReference>